<dbReference type="NCBIfam" id="TIGR00530">
    <property type="entry name" value="AGP_acyltrn"/>
    <property type="match status" value="1"/>
</dbReference>
<feature type="domain" description="Phospholipid/glycerol acyltransferase" evidence="10">
    <location>
        <begin position="169"/>
        <end position="282"/>
    </location>
</feature>
<evidence type="ECO:0000256" key="7">
    <source>
        <dbReference type="RuleBase" id="RU361267"/>
    </source>
</evidence>
<dbReference type="InterPro" id="IPR002123">
    <property type="entry name" value="Plipid/glycerol_acylTrfase"/>
</dbReference>
<keyword evidence="7" id="KW-0594">Phospholipid biosynthesis</keyword>
<dbReference type="GO" id="GO:0016020">
    <property type="term" value="C:membrane"/>
    <property type="evidence" value="ECO:0007669"/>
    <property type="project" value="InterPro"/>
</dbReference>
<evidence type="ECO:0000256" key="4">
    <source>
        <dbReference type="ARBA" id="ARBA00022679"/>
    </source>
</evidence>
<evidence type="ECO:0000256" key="1">
    <source>
        <dbReference type="ARBA" id="ARBA00005189"/>
    </source>
</evidence>
<dbReference type="EC" id="2.3.1.51" evidence="7"/>
<dbReference type="Proteomes" id="UP001472866">
    <property type="component" value="Chromosome 02"/>
</dbReference>
<dbReference type="PANTHER" id="PTHR10434">
    <property type="entry name" value="1-ACYL-SN-GLYCEROL-3-PHOSPHATE ACYLTRANSFERASE"/>
    <property type="match status" value="1"/>
</dbReference>
<evidence type="ECO:0000259" key="10">
    <source>
        <dbReference type="SMART" id="SM00563"/>
    </source>
</evidence>
<feature type="compositionally biased region" description="Basic and acidic residues" evidence="8">
    <location>
        <begin position="16"/>
        <end position="29"/>
    </location>
</feature>
<dbReference type="SUPFAM" id="SSF69593">
    <property type="entry name" value="Glycerol-3-phosphate (1)-acyltransferase"/>
    <property type="match status" value="1"/>
</dbReference>
<sequence>MGAVAVRARARARRGRAGENTRGGARDVLRGGQARSHLGRAAAGTSAHGGSRRKGAFLAAGRGEATRTRSLARGQLRASASASANASAPDYPTPVAHARAVLFVLWTFLLALPGITVLILATPFVYVFDRKRRRLLHTINAVWARLSILPFFRVSIEGRENLPPSSTGAVYVANHQSIMDIFVLFLLGKPFKFVSKIEVFYVPIIGLAMWLTGHVALRRMDGRSQAQTFKQCCALLKEGVSILVFPEGTRSKDGVVKDFKAGAFKMARRGEAPIVPISLDGTSRVMPHGGGFLRFYPGRVSIRIHEPLELEQDDVQGWSDRTRESILSGLPAQG</sequence>
<dbReference type="CDD" id="cd07989">
    <property type="entry name" value="LPLAT_AGPAT-like"/>
    <property type="match status" value="1"/>
</dbReference>
<comment type="catalytic activity">
    <reaction evidence="7">
        <text>a 1-acyl-sn-glycero-3-phosphate + an acyl-CoA = a 1,2-diacyl-sn-glycero-3-phosphate + CoA</text>
        <dbReference type="Rhea" id="RHEA:19709"/>
        <dbReference type="ChEBI" id="CHEBI:57287"/>
        <dbReference type="ChEBI" id="CHEBI:57970"/>
        <dbReference type="ChEBI" id="CHEBI:58342"/>
        <dbReference type="ChEBI" id="CHEBI:58608"/>
        <dbReference type="EC" id="2.3.1.51"/>
    </reaction>
</comment>
<evidence type="ECO:0000256" key="8">
    <source>
        <dbReference type="SAM" id="MobiDB-lite"/>
    </source>
</evidence>
<keyword evidence="9" id="KW-0812">Transmembrane</keyword>
<reference evidence="11 12" key="1">
    <citation type="submission" date="2024-03" db="EMBL/GenBank/DDBJ databases">
        <title>Complete genome sequence of the green alga Chloropicon roscoffensis RCC1871.</title>
        <authorList>
            <person name="Lemieux C."/>
            <person name="Pombert J.-F."/>
            <person name="Otis C."/>
            <person name="Turmel M."/>
        </authorList>
    </citation>
    <scope>NUCLEOTIDE SEQUENCE [LARGE SCALE GENOMIC DNA]</scope>
    <source>
        <strain evidence="11 12">RCC1871</strain>
    </source>
</reference>
<keyword evidence="9" id="KW-1133">Transmembrane helix</keyword>
<keyword evidence="12" id="KW-1185">Reference proteome</keyword>
<dbReference type="GO" id="GO:0003841">
    <property type="term" value="F:1-acylglycerol-3-phosphate O-acyltransferase activity"/>
    <property type="evidence" value="ECO:0007669"/>
    <property type="project" value="UniProtKB-UniRule"/>
</dbReference>
<evidence type="ECO:0000256" key="3">
    <source>
        <dbReference type="ARBA" id="ARBA00022516"/>
    </source>
</evidence>
<comment type="similarity">
    <text evidence="2 7">Belongs to the 1-acyl-sn-glycerol-3-phosphate acyltransferase family.</text>
</comment>
<dbReference type="GO" id="GO:0006654">
    <property type="term" value="P:phosphatidic acid biosynthetic process"/>
    <property type="evidence" value="ECO:0007669"/>
    <property type="project" value="TreeGrafter"/>
</dbReference>
<dbReference type="AlphaFoldDB" id="A0AAX4P152"/>
<evidence type="ECO:0000256" key="2">
    <source>
        <dbReference type="ARBA" id="ARBA00008655"/>
    </source>
</evidence>
<keyword evidence="3 7" id="KW-0444">Lipid biosynthesis</keyword>
<accession>A0AAX4P152</accession>
<keyword evidence="4 7" id="KW-0808">Transferase</keyword>
<comment type="domain">
    <text evidence="7">The HXXXXD motif is essential for acyltransferase activity and may constitute the binding site for the phosphate moiety of the glycerol-3-phosphate.</text>
</comment>
<dbReference type="PANTHER" id="PTHR10434:SF64">
    <property type="entry name" value="1-ACYL-SN-GLYCEROL-3-PHOSPHATE ACYLTRANSFERASE-RELATED"/>
    <property type="match status" value="1"/>
</dbReference>
<name>A0AAX4P152_9CHLO</name>
<keyword evidence="6 7" id="KW-0012">Acyltransferase</keyword>
<keyword evidence="9" id="KW-0472">Membrane</keyword>
<dbReference type="EMBL" id="CP151502">
    <property type="protein sequence ID" value="WZN59495.1"/>
    <property type="molecule type" value="Genomic_DNA"/>
</dbReference>
<feature type="transmembrane region" description="Helical" evidence="9">
    <location>
        <begin position="199"/>
        <end position="217"/>
    </location>
</feature>
<gene>
    <name evidence="11" type="ORF">HKI87_02g10210</name>
</gene>
<evidence type="ECO:0000256" key="5">
    <source>
        <dbReference type="ARBA" id="ARBA00023098"/>
    </source>
</evidence>
<feature type="region of interest" description="Disordered" evidence="8">
    <location>
        <begin position="1"/>
        <end position="54"/>
    </location>
</feature>
<evidence type="ECO:0000313" key="12">
    <source>
        <dbReference type="Proteomes" id="UP001472866"/>
    </source>
</evidence>
<proteinExistence type="inferred from homology"/>
<evidence type="ECO:0000313" key="11">
    <source>
        <dbReference type="EMBL" id="WZN59495.1"/>
    </source>
</evidence>
<feature type="transmembrane region" description="Helical" evidence="9">
    <location>
        <begin position="100"/>
        <end position="128"/>
    </location>
</feature>
<evidence type="ECO:0000256" key="9">
    <source>
        <dbReference type="SAM" id="Phobius"/>
    </source>
</evidence>
<keyword evidence="5 7" id="KW-0443">Lipid metabolism</keyword>
<keyword evidence="7" id="KW-1208">Phospholipid metabolism</keyword>
<comment type="pathway">
    <text evidence="1">Lipid metabolism.</text>
</comment>
<dbReference type="InterPro" id="IPR004552">
    <property type="entry name" value="AGP_acyltrans"/>
</dbReference>
<evidence type="ECO:0000256" key="6">
    <source>
        <dbReference type="ARBA" id="ARBA00023315"/>
    </source>
</evidence>
<organism evidence="11 12">
    <name type="scientific">Chloropicon roscoffensis</name>
    <dbReference type="NCBI Taxonomy" id="1461544"/>
    <lineage>
        <taxon>Eukaryota</taxon>
        <taxon>Viridiplantae</taxon>
        <taxon>Chlorophyta</taxon>
        <taxon>Chloropicophyceae</taxon>
        <taxon>Chloropicales</taxon>
        <taxon>Chloropicaceae</taxon>
        <taxon>Chloropicon</taxon>
    </lineage>
</organism>
<dbReference type="SMART" id="SM00563">
    <property type="entry name" value="PlsC"/>
    <property type="match status" value="1"/>
</dbReference>
<dbReference type="Pfam" id="PF01553">
    <property type="entry name" value="Acyltransferase"/>
    <property type="match status" value="1"/>
</dbReference>
<protein>
    <recommendedName>
        <fullName evidence="7">1-acyl-sn-glycerol-3-phosphate acyltransferase</fullName>
        <ecNumber evidence="7">2.3.1.51</ecNumber>
    </recommendedName>
</protein>